<feature type="domain" description="DUF7168" evidence="3">
    <location>
        <begin position="98"/>
        <end position="206"/>
    </location>
</feature>
<reference evidence="4" key="1">
    <citation type="submission" date="2021-03" db="EMBL/GenBank/DDBJ databases">
        <authorList>
            <person name="Tagirdzhanova G."/>
        </authorList>
    </citation>
    <scope>NUCLEOTIDE SEQUENCE</scope>
</reference>
<evidence type="ECO:0000313" key="4">
    <source>
        <dbReference type="EMBL" id="CAF9925010.1"/>
    </source>
</evidence>
<evidence type="ECO:0008006" key="6">
    <source>
        <dbReference type="Google" id="ProtNLM"/>
    </source>
</evidence>
<feature type="domain" description="DUF2786" evidence="2">
    <location>
        <begin position="34"/>
        <end position="73"/>
    </location>
</feature>
<evidence type="ECO:0000313" key="5">
    <source>
        <dbReference type="Proteomes" id="UP000664534"/>
    </source>
</evidence>
<dbReference type="Pfam" id="PF23771">
    <property type="entry name" value="DUF7168"/>
    <property type="match status" value="1"/>
</dbReference>
<protein>
    <recommendedName>
        <fullName evidence="6">DUF2786 domain-containing protein</fullName>
    </recommendedName>
</protein>
<sequence>MPSQQDRLPSQKATVGSLATTARSTTLPQAQSEVVERIKKCLARANHANANEHEAKSAIKMASHIMQQHNITQAQVMEGEDDAQRLERGGLSTVKIGPRTQYRQTIFETWVVDLKDAILRFFDCKAFSSQSFSSIKWTFYGVAEHSVSAAMAFEMTHNLIQGWAWPLHGVCARNSYCLGVAHGLKDIAKAEQRVAERAAKENEAKSNAAETTPSSTHFQGPSVAGLDDEKTSASFADSDGVSGHSIAAVDNLIETDKDGYESEDWPDNESVLADFNDENLDMPDVIAPFEVELEKFAQAKPAPSKDQTTPEPRKAEWASSMQLSIYRQNVAKISEDVLKANNVKLYSRRKIQRSVKDKEQYVQGIKDSRKINVRGARIEDGRA</sequence>
<accession>A0A8H3IRS5</accession>
<gene>
    <name evidence="4" type="ORF">IMSHALPRED_006351</name>
</gene>
<dbReference type="Proteomes" id="UP000664534">
    <property type="component" value="Unassembled WGS sequence"/>
</dbReference>
<evidence type="ECO:0000256" key="1">
    <source>
        <dbReference type="SAM" id="MobiDB-lite"/>
    </source>
</evidence>
<evidence type="ECO:0000259" key="2">
    <source>
        <dbReference type="Pfam" id="PF10979"/>
    </source>
</evidence>
<name>A0A8H3IRS5_9LECA</name>
<dbReference type="OrthoDB" id="3067443at2759"/>
<dbReference type="Pfam" id="PF10979">
    <property type="entry name" value="DUF2786"/>
    <property type="match status" value="1"/>
</dbReference>
<proteinExistence type="predicted"/>
<feature type="region of interest" description="Disordered" evidence="1">
    <location>
        <begin position="198"/>
        <end position="238"/>
    </location>
</feature>
<dbReference type="EMBL" id="CAJPDT010000038">
    <property type="protein sequence ID" value="CAF9925010.1"/>
    <property type="molecule type" value="Genomic_DNA"/>
</dbReference>
<dbReference type="InterPro" id="IPR024498">
    <property type="entry name" value="DUF2786"/>
</dbReference>
<dbReference type="InterPro" id="IPR055592">
    <property type="entry name" value="DUF7168"/>
</dbReference>
<feature type="region of interest" description="Disordered" evidence="1">
    <location>
        <begin position="1"/>
        <end position="30"/>
    </location>
</feature>
<comment type="caution">
    <text evidence="4">The sequence shown here is derived from an EMBL/GenBank/DDBJ whole genome shotgun (WGS) entry which is preliminary data.</text>
</comment>
<evidence type="ECO:0000259" key="3">
    <source>
        <dbReference type="Pfam" id="PF23771"/>
    </source>
</evidence>
<dbReference type="AlphaFoldDB" id="A0A8H3IRS5"/>
<organism evidence="4 5">
    <name type="scientific">Imshaugia aleurites</name>
    <dbReference type="NCBI Taxonomy" id="172621"/>
    <lineage>
        <taxon>Eukaryota</taxon>
        <taxon>Fungi</taxon>
        <taxon>Dikarya</taxon>
        <taxon>Ascomycota</taxon>
        <taxon>Pezizomycotina</taxon>
        <taxon>Lecanoromycetes</taxon>
        <taxon>OSLEUM clade</taxon>
        <taxon>Lecanoromycetidae</taxon>
        <taxon>Lecanorales</taxon>
        <taxon>Lecanorineae</taxon>
        <taxon>Parmeliaceae</taxon>
        <taxon>Imshaugia</taxon>
    </lineage>
</organism>
<keyword evidence="5" id="KW-1185">Reference proteome</keyword>